<evidence type="ECO:0000313" key="1">
    <source>
        <dbReference type="EMBL" id="SDD09925.1"/>
    </source>
</evidence>
<dbReference type="AlphaFoldDB" id="A0A1G6S158"/>
<reference evidence="1 2" key="1">
    <citation type="submission" date="2016-09" db="EMBL/GenBank/DDBJ databases">
        <authorList>
            <person name="Capua I."/>
            <person name="De Benedictis P."/>
            <person name="Joannis T."/>
            <person name="Lombin L.H."/>
            <person name="Cattoli G."/>
        </authorList>
    </citation>
    <scope>NUCLEOTIDE SEQUENCE [LARGE SCALE GENOMIC DNA]</scope>
    <source>
        <strain evidence="1 2">A7P-90m</strain>
    </source>
</reference>
<dbReference type="EMBL" id="FMYP01000084">
    <property type="protein sequence ID" value="SDD09925.1"/>
    <property type="molecule type" value="Genomic_DNA"/>
</dbReference>
<sequence>MAGVMIMTVLEYAIAHMCYFDESSTNYCRGVFVILFYKHQ</sequence>
<gene>
    <name evidence="1" type="ORF">SAMN05216323_10847</name>
</gene>
<accession>A0A1G6S158</accession>
<dbReference type="STRING" id="1640674.SAMN05216323_10847"/>
<proteinExistence type="predicted"/>
<keyword evidence="2" id="KW-1185">Reference proteome</keyword>
<evidence type="ECO:0000313" key="2">
    <source>
        <dbReference type="Proteomes" id="UP000199452"/>
    </source>
</evidence>
<dbReference type="Proteomes" id="UP000199452">
    <property type="component" value="Unassembled WGS sequence"/>
</dbReference>
<name>A0A1G6S158_9BACT</name>
<protein>
    <submittedName>
        <fullName evidence="1">Uncharacterized protein</fullName>
    </submittedName>
</protein>
<organism evidence="1 2">
    <name type="scientific">Williamwhitmania taraxaci</name>
    <dbReference type="NCBI Taxonomy" id="1640674"/>
    <lineage>
        <taxon>Bacteria</taxon>
        <taxon>Pseudomonadati</taxon>
        <taxon>Bacteroidota</taxon>
        <taxon>Bacteroidia</taxon>
        <taxon>Bacteroidales</taxon>
        <taxon>Williamwhitmaniaceae</taxon>
        <taxon>Williamwhitmania</taxon>
    </lineage>
</organism>